<keyword evidence="4 5" id="KW-0472">Membrane</keyword>
<feature type="domain" description="EamA" evidence="6">
    <location>
        <begin position="167"/>
        <end position="298"/>
    </location>
</feature>
<keyword evidence="2 5" id="KW-0812">Transmembrane</keyword>
<feature type="transmembrane region" description="Helical" evidence="5">
    <location>
        <begin position="283"/>
        <end position="299"/>
    </location>
</feature>
<dbReference type="PANTHER" id="PTHR32322:SF9">
    <property type="entry name" value="AMINO-ACID METABOLITE EFFLUX PUMP-RELATED"/>
    <property type="match status" value="1"/>
</dbReference>
<sequence length="316" mass="32347">MSPFVWLQLFALSLLWGLSFVLVGAVVHDTGAVQVAWARIAGGALFMLLFCLAVGQRLPAGRGFWLAAAAMGLLNNIVPFSLIASGQERIGPDLAAILNATTPFFAAIAAHLFTGDERLTLPRLAGIAIGIVAVAVLIGPAAWEAIGSGGDQDGARPDGSRLDRLAGQAMVLAAACSYAAAGIFGKRFRGRPPVQLATAMLCMSAVMMTPLMLWAGAGSLAQDGAAGWGALAALGIGSTGLAYILYFRILAAAGATNVLLVTLLVPFSAAALGALLLGHGLSLRTAAALALITFGLLVFDGRPLRYLRQVVGRAGA</sequence>
<dbReference type="RefSeq" id="WP_379898291.1">
    <property type="nucleotide sequence ID" value="NZ_JBHRTR010000011.1"/>
</dbReference>
<keyword evidence="3 5" id="KW-1133">Transmembrane helix</keyword>
<evidence type="ECO:0000256" key="3">
    <source>
        <dbReference type="ARBA" id="ARBA00022989"/>
    </source>
</evidence>
<comment type="caution">
    <text evidence="7">The sequence shown here is derived from an EMBL/GenBank/DDBJ whole genome shotgun (WGS) entry which is preliminary data.</text>
</comment>
<name>A0ABV7KVK0_9PROT</name>
<proteinExistence type="predicted"/>
<dbReference type="InterPro" id="IPR050638">
    <property type="entry name" value="AA-Vitamin_Transporters"/>
</dbReference>
<feature type="domain" description="EamA" evidence="6">
    <location>
        <begin position="8"/>
        <end position="138"/>
    </location>
</feature>
<dbReference type="EMBL" id="JBHRTR010000011">
    <property type="protein sequence ID" value="MFC3226357.1"/>
    <property type="molecule type" value="Genomic_DNA"/>
</dbReference>
<organism evidence="7 8">
    <name type="scientific">Marinibaculum pumilum</name>
    <dbReference type="NCBI Taxonomy" id="1766165"/>
    <lineage>
        <taxon>Bacteria</taxon>
        <taxon>Pseudomonadati</taxon>
        <taxon>Pseudomonadota</taxon>
        <taxon>Alphaproteobacteria</taxon>
        <taxon>Rhodospirillales</taxon>
        <taxon>Rhodospirillaceae</taxon>
        <taxon>Marinibaculum</taxon>
    </lineage>
</organism>
<accession>A0ABV7KVK0</accession>
<evidence type="ECO:0000256" key="2">
    <source>
        <dbReference type="ARBA" id="ARBA00022692"/>
    </source>
</evidence>
<evidence type="ECO:0000256" key="5">
    <source>
        <dbReference type="SAM" id="Phobius"/>
    </source>
</evidence>
<feature type="transmembrane region" description="Helical" evidence="5">
    <location>
        <begin position="34"/>
        <end position="52"/>
    </location>
</feature>
<reference evidence="8" key="1">
    <citation type="journal article" date="2019" name="Int. J. Syst. Evol. Microbiol.">
        <title>The Global Catalogue of Microorganisms (GCM) 10K type strain sequencing project: providing services to taxonomists for standard genome sequencing and annotation.</title>
        <authorList>
            <consortium name="The Broad Institute Genomics Platform"/>
            <consortium name="The Broad Institute Genome Sequencing Center for Infectious Disease"/>
            <person name="Wu L."/>
            <person name="Ma J."/>
        </authorList>
    </citation>
    <scope>NUCLEOTIDE SEQUENCE [LARGE SCALE GENOMIC DNA]</scope>
    <source>
        <strain evidence="8">KCTC 42964</strain>
    </source>
</reference>
<protein>
    <submittedName>
        <fullName evidence="7">DMT family transporter</fullName>
    </submittedName>
</protein>
<feature type="transmembrane region" description="Helical" evidence="5">
    <location>
        <begin position="166"/>
        <end position="184"/>
    </location>
</feature>
<evidence type="ECO:0000313" key="7">
    <source>
        <dbReference type="EMBL" id="MFC3226357.1"/>
    </source>
</evidence>
<dbReference type="PANTHER" id="PTHR32322">
    <property type="entry name" value="INNER MEMBRANE TRANSPORTER"/>
    <property type="match status" value="1"/>
</dbReference>
<feature type="transmembrane region" description="Helical" evidence="5">
    <location>
        <begin position="227"/>
        <end position="246"/>
    </location>
</feature>
<feature type="transmembrane region" description="Helical" evidence="5">
    <location>
        <begin position="64"/>
        <end position="82"/>
    </location>
</feature>
<dbReference type="InterPro" id="IPR000620">
    <property type="entry name" value="EamA_dom"/>
</dbReference>
<feature type="transmembrane region" description="Helical" evidence="5">
    <location>
        <begin position="125"/>
        <end position="146"/>
    </location>
</feature>
<evidence type="ECO:0000259" key="6">
    <source>
        <dbReference type="Pfam" id="PF00892"/>
    </source>
</evidence>
<comment type="subcellular location">
    <subcellularLocation>
        <location evidence="1">Membrane</location>
        <topology evidence="1">Multi-pass membrane protein</topology>
    </subcellularLocation>
</comment>
<keyword evidence="8" id="KW-1185">Reference proteome</keyword>
<dbReference type="InterPro" id="IPR037185">
    <property type="entry name" value="EmrE-like"/>
</dbReference>
<dbReference type="SUPFAM" id="SSF103481">
    <property type="entry name" value="Multidrug resistance efflux transporter EmrE"/>
    <property type="match status" value="2"/>
</dbReference>
<evidence type="ECO:0000256" key="1">
    <source>
        <dbReference type="ARBA" id="ARBA00004141"/>
    </source>
</evidence>
<feature type="transmembrane region" description="Helical" evidence="5">
    <location>
        <begin position="196"/>
        <end position="215"/>
    </location>
</feature>
<dbReference type="Proteomes" id="UP001595528">
    <property type="component" value="Unassembled WGS sequence"/>
</dbReference>
<feature type="transmembrane region" description="Helical" evidence="5">
    <location>
        <begin position="94"/>
        <end position="113"/>
    </location>
</feature>
<dbReference type="Pfam" id="PF00892">
    <property type="entry name" value="EamA"/>
    <property type="match status" value="2"/>
</dbReference>
<gene>
    <name evidence="7" type="ORF">ACFOGJ_03905</name>
</gene>
<feature type="transmembrane region" description="Helical" evidence="5">
    <location>
        <begin position="258"/>
        <end position="277"/>
    </location>
</feature>
<evidence type="ECO:0000256" key="4">
    <source>
        <dbReference type="ARBA" id="ARBA00023136"/>
    </source>
</evidence>
<evidence type="ECO:0000313" key="8">
    <source>
        <dbReference type="Proteomes" id="UP001595528"/>
    </source>
</evidence>